<dbReference type="AlphaFoldDB" id="A0A8H3J6S1"/>
<dbReference type="EMBL" id="CAJPDT010000154">
    <property type="protein sequence ID" value="CAF9941694.1"/>
    <property type="molecule type" value="Genomic_DNA"/>
</dbReference>
<feature type="region of interest" description="Disordered" evidence="1">
    <location>
        <begin position="172"/>
        <end position="205"/>
    </location>
</feature>
<reference evidence="2" key="1">
    <citation type="submission" date="2021-03" db="EMBL/GenBank/DDBJ databases">
        <authorList>
            <person name="Tagirdzhanova G."/>
        </authorList>
    </citation>
    <scope>NUCLEOTIDE SEQUENCE</scope>
</reference>
<evidence type="ECO:0000313" key="2">
    <source>
        <dbReference type="EMBL" id="CAF9941694.1"/>
    </source>
</evidence>
<proteinExistence type="predicted"/>
<name>A0A8H3J6S1_9LECA</name>
<organism evidence="2 3">
    <name type="scientific">Imshaugia aleurites</name>
    <dbReference type="NCBI Taxonomy" id="172621"/>
    <lineage>
        <taxon>Eukaryota</taxon>
        <taxon>Fungi</taxon>
        <taxon>Dikarya</taxon>
        <taxon>Ascomycota</taxon>
        <taxon>Pezizomycotina</taxon>
        <taxon>Lecanoromycetes</taxon>
        <taxon>OSLEUM clade</taxon>
        <taxon>Lecanoromycetidae</taxon>
        <taxon>Lecanorales</taxon>
        <taxon>Lecanorineae</taxon>
        <taxon>Parmeliaceae</taxon>
        <taxon>Imshaugia</taxon>
    </lineage>
</organism>
<comment type="caution">
    <text evidence="2">The sequence shown here is derived from an EMBL/GenBank/DDBJ whole genome shotgun (WGS) entry which is preliminary data.</text>
</comment>
<keyword evidence="3" id="KW-1185">Reference proteome</keyword>
<protein>
    <submittedName>
        <fullName evidence="2">Uncharacterized protein</fullName>
    </submittedName>
</protein>
<sequence>MDDYPEFDIVDFIIEKRIFAANGSIPVLEIEDEDIVVLGQQLCIVTNVSEPFSTTLPTDSDQSSKLKWVVTITGRSIFWPSIEYEHSFLHHKDNKIGNFSREPVYYHGPLTNIQGSIMTIGGEVGEKREIEISDDKIGKRIRFLFGKKDQLEVRIATFMGCSWPDGFVNHGPIKRVDGRKPGTSIDNGSGSGDDSKAGPSSSESK</sequence>
<gene>
    <name evidence="2" type="ORF">IMSHALPRED_002851</name>
</gene>
<accession>A0A8H3J6S1</accession>
<evidence type="ECO:0000313" key="3">
    <source>
        <dbReference type="Proteomes" id="UP000664534"/>
    </source>
</evidence>
<evidence type="ECO:0000256" key="1">
    <source>
        <dbReference type="SAM" id="MobiDB-lite"/>
    </source>
</evidence>
<dbReference type="Proteomes" id="UP000664534">
    <property type="component" value="Unassembled WGS sequence"/>
</dbReference>